<dbReference type="Proteomes" id="UP000199321">
    <property type="component" value="Unassembled WGS sequence"/>
</dbReference>
<dbReference type="EMBL" id="FNBA01000001">
    <property type="protein sequence ID" value="SDE44046.1"/>
    <property type="molecule type" value="Genomic_DNA"/>
</dbReference>
<dbReference type="STRING" id="227084.SAMN05421855_101631"/>
<accession>A0A1G7CZE4</accession>
<keyword evidence="2" id="KW-1185">Reference proteome</keyword>
<dbReference type="OrthoDB" id="1450221at2"/>
<protein>
    <recommendedName>
        <fullName evidence="3">Prophage protein</fullName>
    </recommendedName>
</protein>
<proteinExistence type="predicted"/>
<gene>
    <name evidence="1" type="ORF">SAMN05421855_101631</name>
</gene>
<evidence type="ECO:0000313" key="1">
    <source>
        <dbReference type="EMBL" id="SDE44046.1"/>
    </source>
</evidence>
<evidence type="ECO:0008006" key="3">
    <source>
        <dbReference type="Google" id="ProtNLM"/>
    </source>
</evidence>
<name>A0A1G7CZE4_9FLAO</name>
<reference evidence="1 2" key="1">
    <citation type="submission" date="2016-10" db="EMBL/GenBank/DDBJ databases">
        <authorList>
            <person name="de Groot N.N."/>
        </authorList>
    </citation>
    <scope>NUCLEOTIDE SEQUENCE [LARGE SCALE GENOMIC DNA]</scope>
    <source>
        <strain evidence="1 2">DSM 16195</strain>
    </source>
</reference>
<sequence length="84" mass="9582">MNHISPKPSKSITGIMCTTFGHKYKVTRKVTNHINEYKCSHCGKEVTDNMSGKLEVLTYKIKKVNSTLSVYFQKRSSRVTRQSA</sequence>
<evidence type="ECO:0000313" key="2">
    <source>
        <dbReference type="Proteomes" id="UP000199321"/>
    </source>
</evidence>
<organism evidence="1 2">
    <name type="scientific">Ulvibacter litoralis</name>
    <dbReference type="NCBI Taxonomy" id="227084"/>
    <lineage>
        <taxon>Bacteria</taxon>
        <taxon>Pseudomonadati</taxon>
        <taxon>Bacteroidota</taxon>
        <taxon>Flavobacteriia</taxon>
        <taxon>Flavobacteriales</taxon>
        <taxon>Flavobacteriaceae</taxon>
        <taxon>Ulvibacter</taxon>
    </lineage>
</organism>
<dbReference type="RefSeq" id="WP_093140378.1">
    <property type="nucleotide sequence ID" value="NZ_BMWO01000001.1"/>
</dbReference>
<dbReference type="AlphaFoldDB" id="A0A1G7CZE4"/>